<dbReference type="GO" id="GO:0043186">
    <property type="term" value="C:P granule"/>
    <property type="evidence" value="ECO:0000318"/>
    <property type="project" value="GO_Central"/>
</dbReference>
<dbReference type="GO" id="GO:0005829">
    <property type="term" value="C:cytosol"/>
    <property type="evidence" value="ECO:0000318"/>
    <property type="project" value="GO_Central"/>
</dbReference>
<dbReference type="InParanoid" id="A9V6R3"/>
<evidence type="ECO:0000256" key="12">
    <source>
        <dbReference type="SAM" id="MobiDB-lite"/>
    </source>
</evidence>
<comment type="catalytic activity">
    <reaction evidence="11">
        <text>ATP + H2O = ADP + phosphate + H(+)</text>
        <dbReference type="Rhea" id="RHEA:13065"/>
        <dbReference type="ChEBI" id="CHEBI:15377"/>
        <dbReference type="ChEBI" id="CHEBI:15378"/>
        <dbReference type="ChEBI" id="CHEBI:30616"/>
        <dbReference type="ChEBI" id="CHEBI:43474"/>
        <dbReference type="ChEBI" id="CHEBI:456216"/>
        <dbReference type="EC" id="3.6.4.13"/>
    </reaction>
</comment>
<dbReference type="InterPro" id="IPR049080">
    <property type="entry name" value="MOV-10-like_beta-barrel"/>
</dbReference>
<evidence type="ECO:0000259" key="15">
    <source>
        <dbReference type="Pfam" id="PF21634"/>
    </source>
</evidence>
<dbReference type="InterPro" id="IPR041679">
    <property type="entry name" value="DNA2/NAM7-like_C"/>
</dbReference>
<accession>A9V6R3</accession>
<dbReference type="GO" id="GO:0005524">
    <property type="term" value="F:ATP binding"/>
    <property type="evidence" value="ECO:0007669"/>
    <property type="project" value="UniProtKB-KW"/>
</dbReference>
<dbReference type="EMBL" id="CH991563">
    <property type="protein sequence ID" value="EDQ86851.1"/>
    <property type="molecule type" value="Genomic_DNA"/>
</dbReference>
<dbReference type="Pfam" id="PF21634">
    <property type="entry name" value="MOV-10_beta-barrel"/>
    <property type="match status" value="1"/>
</dbReference>
<proteinExistence type="inferred from homology"/>
<evidence type="ECO:0000259" key="14">
    <source>
        <dbReference type="Pfam" id="PF13087"/>
    </source>
</evidence>
<evidence type="ECO:0000256" key="5">
    <source>
        <dbReference type="ARBA" id="ARBA00022741"/>
    </source>
</evidence>
<gene>
    <name evidence="16" type="ORF">MONBRDRAFT_33641</name>
</gene>
<evidence type="ECO:0000313" key="16">
    <source>
        <dbReference type="EMBL" id="EDQ86851.1"/>
    </source>
</evidence>
<evidence type="ECO:0000256" key="2">
    <source>
        <dbReference type="ARBA" id="ARBA00005601"/>
    </source>
</evidence>
<dbReference type="Proteomes" id="UP000001357">
    <property type="component" value="Unassembled WGS sequence"/>
</dbReference>
<evidence type="ECO:0000256" key="9">
    <source>
        <dbReference type="ARBA" id="ARBA00022884"/>
    </source>
</evidence>
<dbReference type="CDD" id="cd18808">
    <property type="entry name" value="SF1_C_Upf1"/>
    <property type="match status" value="1"/>
</dbReference>
<keyword evidence="6" id="KW-0378">Hydrolase</keyword>
<keyword evidence="5" id="KW-0547">Nucleotide-binding</keyword>
<dbReference type="Pfam" id="PF13086">
    <property type="entry name" value="AAA_11"/>
    <property type="match status" value="2"/>
</dbReference>
<dbReference type="PANTHER" id="PTHR45418:SF5">
    <property type="entry name" value="BRCA2-INTERACTING PROTEIN-LIKE-RELATED"/>
    <property type="match status" value="1"/>
</dbReference>
<dbReference type="GO" id="GO:0003724">
    <property type="term" value="F:RNA helicase activity"/>
    <property type="evidence" value="ECO:0007669"/>
    <property type="project" value="UniProtKB-EC"/>
</dbReference>
<dbReference type="KEGG" id="mbr:MONBRDRAFT_33641"/>
<feature type="compositionally biased region" description="Basic and acidic residues" evidence="12">
    <location>
        <begin position="471"/>
        <end position="481"/>
    </location>
</feature>
<dbReference type="STRING" id="81824.A9V6R3"/>
<feature type="domain" description="DNA2/NAM7 helicase-like C-terminal" evidence="14">
    <location>
        <begin position="872"/>
        <end position="1096"/>
    </location>
</feature>
<dbReference type="GO" id="GO:0035194">
    <property type="term" value="P:regulatory ncRNA-mediated post-transcriptional gene silencing"/>
    <property type="evidence" value="ECO:0000318"/>
    <property type="project" value="GO_Central"/>
</dbReference>
<dbReference type="GO" id="GO:0016787">
    <property type="term" value="F:hydrolase activity"/>
    <property type="evidence" value="ECO:0007669"/>
    <property type="project" value="UniProtKB-KW"/>
</dbReference>
<keyword evidence="9" id="KW-0694">RNA-binding</keyword>
<keyword evidence="7" id="KW-0347">Helicase</keyword>
<evidence type="ECO:0000259" key="13">
    <source>
        <dbReference type="Pfam" id="PF13086"/>
    </source>
</evidence>
<keyword evidence="4" id="KW-0963">Cytoplasm</keyword>
<comment type="subcellular location">
    <subcellularLocation>
        <location evidence="1">Cytoplasm</location>
        <location evidence="1">Cytoplasmic ribonucleoprotein granule</location>
    </subcellularLocation>
</comment>
<dbReference type="RefSeq" id="XP_001748396.1">
    <property type="nucleotide sequence ID" value="XM_001748344.1"/>
</dbReference>
<name>A9V6R3_MONBE</name>
<dbReference type="AlphaFoldDB" id="A9V6R3"/>
<sequence>MGAPDFSLLTMKVFKNQGPPPATHVPALVQALAELSIAVTHDQRSPAYIRELIRNTYRVEVDVAPLEHFLKHNDQDITRLLEPFDGVSDDEDHALNAPRTFARREPLPEPADFERLVKWQWEAQGRPTGSVAQQLYQAICVLLRHRPEHERRFDILKRDIEQHHNVIVSLAKLKLFVRHGLNDIEKLGLKLDLRQMYRTADDAQIAAVDEAPDFKWLRADQYKELGLPGRKAAGPLIKAFAAHLMSLPLESRTVTALIAEVNSKTKVVMDFRAVSDFVALYLEPINKLMDYHEPLDMSIFAPQRTYNPRSVPRNRGEKPVWIVLDPSIGLAPGDEVPTYVEKLDDTPRVLKRVSVEFDLKKQLGDVDGLEVPLRCHPDCRFPIPLQREAATPVPFVVASDLKHDHATPYALILTFQFDKGVRSRVTTILSLLDPDLAQMRRERIPYQPPDRPIHKEYAHKTSGTRMISGHEMPKPKLDDHPLQTPDDYTRSILSRPANVNAMDLKDYVARFHGLLYLEEIKSALHMQRYNQRDVLLTLEEQYLRLEIPGLSEKRPSLQPNDCISLIADEIEHKGYIHVMEADAVQLCVHNICLNQWNPNKKYVVKFNLSRLPFMRKHTALDLLHECPAAVQLLLPKYFPASAAYMRQADGGDVHFIEERVKSIHFRNERLNPEQRLAIASIVARTEKSAEQLPPFCIFGPPGTGKTTTLLEAILQVLAVKKTPKVLVCTSSNAAADLISRRLGPACKTNGWTLFRANAVRRTLDTVEPEVREYGIWNADRSMHGIRCLHDVQVVVCTASMAPVVMHEELRFGSPSHLFIDEAGFMDEAELVMTVTAAYHEKLDLVLCGDPRQLGPVVTSDLALQGGLNISTMERLMERPPYLRTDSSSKHSPWFLVKLIRNYRSHPHILHVYNELFYDGELVPERPLADLDMAEWKHLPNPGFPIIFHGVVGTHLRDNRSPSWYNLEEINCIRDHVVELRASGRRVRYSDMAIVTPYHQQAERIRFALRQSSRLAEDPDGSTVNDIMIGTAEKLQGNERRIVLVSTVRSLKTIDSRTLLQTLRADMRHHLGFVGEKSRFNVAVSRARELLIVVGNPRVLWVDERWRFLISYAHQHNGYIGCKFNVHEEGLSELARLEQSLAADLFEDDSSVTSD</sequence>
<dbReference type="GeneID" id="5893600"/>
<feature type="region of interest" description="Disordered" evidence="12">
    <location>
        <begin position="462"/>
        <end position="482"/>
    </location>
</feature>
<evidence type="ECO:0000256" key="4">
    <source>
        <dbReference type="ARBA" id="ARBA00022490"/>
    </source>
</evidence>
<evidence type="ECO:0000313" key="17">
    <source>
        <dbReference type="Proteomes" id="UP000001357"/>
    </source>
</evidence>
<dbReference type="InterPro" id="IPR041677">
    <property type="entry name" value="DNA2/NAM7_AAA_11"/>
</dbReference>
<dbReference type="Pfam" id="PF13087">
    <property type="entry name" value="AAA_12"/>
    <property type="match status" value="1"/>
</dbReference>
<evidence type="ECO:0000256" key="6">
    <source>
        <dbReference type="ARBA" id="ARBA00022801"/>
    </source>
</evidence>
<dbReference type="GO" id="GO:0003723">
    <property type="term" value="F:RNA binding"/>
    <property type="evidence" value="ECO:0000318"/>
    <property type="project" value="GO_Central"/>
</dbReference>
<dbReference type="InterPro" id="IPR027417">
    <property type="entry name" value="P-loop_NTPase"/>
</dbReference>
<dbReference type="PANTHER" id="PTHR45418">
    <property type="entry name" value="CANCER/TESTIS ANTIGEN 55"/>
    <property type="match status" value="1"/>
</dbReference>
<keyword evidence="17" id="KW-1185">Reference proteome</keyword>
<dbReference type="Gene3D" id="3.40.50.300">
    <property type="entry name" value="P-loop containing nucleotide triphosphate hydrolases"/>
    <property type="match status" value="2"/>
</dbReference>
<dbReference type="eggNOG" id="KOG1804">
    <property type="taxonomic scope" value="Eukaryota"/>
</dbReference>
<evidence type="ECO:0000256" key="11">
    <source>
        <dbReference type="ARBA" id="ARBA00047984"/>
    </source>
</evidence>
<comment type="similarity">
    <text evidence="2">Belongs to the DNA2/NAM7 helicase family. SDE3 subfamily.</text>
</comment>
<protein>
    <recommendedName>
        <fullName evidence="3">RNA helicase</fullName>
        <ecNumber evidence="3">3.6.4.13</ecNumber>
    </recommendedName>
</protein>
<evidence type="ECO:0000256" key="1">
    <source>
        <dbReference type="ARBA" id="ARBA00004331"/>
    </source>
</evidence>
<dbReference type="FunFam" id="3.40.50.300:FF:000608">
    <property type="entry name" value="Mov10 RISC complex RNA helicase"/>
    <property type="match status" value="1"/>
</dbReference>
<evidence type="ECO:0000256" key="7">
    <source>
        <dbReference type="ARBA" id="ARBA00022806"/>
    </source>
</evidence>
<dbReference type="EC" id="3.6.4.13" evidence="3"/>
<keyword evidence="10" id="KW-0943">RNA-mediated gene silencing</keyword>
<evidence type="ECO:0000256" key="10">
    <source>
        <dbReference type="ARBA" id="ARBA00023158"/>
    </source>
</evidence>
<keyword evidence="8" id="KW-0067">ATP-binding</keyword>
<dbReference type="InterPro" id="IPR047187">
    <property type="entry name" value="SF1_C_Upf1"/>
</dbReference>
<dbReference type="SUPFAM" id="SSF52540">
    <property type="entry name" value="P-loop containing nucleoside triphosphate hydrolases"/>
    <property type="match status" value="1"/>
</dbReference>
<feature type="domain" description="DNA2/NAM7 helicase helicase" evidence="13">
    <location>
        <begin position="785"/>
        <end position="859"/>
    </location>
</feature>
<reference evidence="16 17" key="1">
    <citation type="journal article" date="2008" name="Nature">
        <title>The genome of the choanoflagellate Monosiga brevicollis and the origin of metazoans.</title>
        <authorList>
            <consortium name="JGI Sequencing"/>
            <person name="King N."/>
            <person name="Westbrook M.J."/>
            <person name="Young S.L."/>
            <person name="Kuo A."/>
            <person name="Abedin M."/>
            <person name="Chapman J."/>
            <person name="Fairclough S."/>
            <person name="Hellsten U."/>
            <person name="Isogai Y."/>
            <person name="Letunic I."/>
            <person name="Marr M."/>
            <person name="Pincus D."/>
            <person name="Putnam N."/>
            <person name="Rokas A."/>
            <person name="Wright K.J."/>
            <person name="Zuzow R."/>
            <person name="Dirks W."/>
            <person name="Good M."/>
            <person name="Goodstein D."/>
            <person name="Lemons D."/>
            <person name="Li W."/>
            <person name="Lyons J.B."/>
            <person name="Morris A."/>
            <person name="Nichols S."/>
            <person name="Richter D.J."/>
            <person name="Salamov A."/>
            <person name="Bork P."/>
            <person name="Lim W.A."/>
            <person name="Manning G."/>
            <person name="Miller W.T."/>
            <person name="McGinnis W."/>
            <person name="Shapiro H."/>
            <person name="Tjian R."/>
            <person name="Grigoriev I.V."/>
            <person name="Rokhsar D."/>
        </authorList>
    </citation>
    <scope>NUCLEOTIDE SEQUENCE [LARGE SCALE GENOMIC DNA]</scope>
    <source>
        <strain evidence="17">MX1 / ATCC 50154</strain>
    </source>
</reference>
<feature type="domain" description="DNA2/NAM7 helicase helicase" evidence="13">
    <location>
        <begin position="670"/>
        <end position="748"/>
    </location>
</feature>
<organism evidence="16 17">
    <name type="scientific">Monosiga brevicollis</name>
    <name type="common">Choanoflagellate</name>
    <dbReference type="NCBI Taxonomy" id="81824"/>
    <lineage>
        <taxon>Eukaryota</taxon>
        <taxon>Choanoflagellata</taxon>
        <taxon>Craspedida</taxon>
        <taxon>Salpingoecidae</taxon>
        <taxon>Monosiga</taxon>
    </lineage>
</organism>
<evidence type="ECO:0000256" key="3">
    <source>
        <dbReference type="ARBA" id="ARBA00012552"/>
    </source>
</evidence>
<evidence type="ECO:0000256" key="8">
    <source>
        <dbReference type="ARBA" id="ARBA00022840"/>
    </source>
</evidence>
<feature type="domain" description="Helicase MOV-10-like beta-barrel" evidence="15">
    <location>
        <begin position="529"/>
        <end position="606"/>
    </location>
</feature>